<feature type="transmembrane region" description="Helical" evidence="9">
    <location>
        <begin position="153"/>
        <end position="181"/>
    </location>
</feature>
<evidence type="ECO:0000256" key="9">
    <source>
        <dbReference type="HAMAP-Rule" id="MF_01148"/>
    </source>
</evidence>
<keyword evidence="8 9" id="KW-0012">Acyltransferase</keyword>
<evidence type="ECO:0000259" key="10">
    <source>
        <dbReference type="PROSITE" id="PS50263"/>
    </source>
</evidence>
<comment type="function">
    <text evidence="9">Catalyzes the phospholipid dependent N-acylation of the N-terminal cysteine of apolipoprotein, the last step in lipoprotein maturation.</text>
</comment>
<protein>
    <recommendedName>
        <fullName evidence="9">Apolipoprotein N-acyltransferase</fullName>
        <shortName evidence="9">ALP N-acyltransferase</shortName>
        <ecNumber evidence="9">2.3.1.269</ecNumber>
    </recommendedName>
</protein>
<dbReference type="RefSeq" id="WP_005028446.1">
    <property type="nucleotide sequence ID" value="NZ_KE150238.1"/>
</dbReference>
<dbReference type="eggNOG" id="COG0815">
    <property type="taxonomic scope" value="Bacteria"/>
</dbReference>
<gene>
    <name evidence="9" type="primary">lnt</name>
    <name evidence="11" type="ORF">HMPREF0179_02558</name>
</gene>
<comment type="similarity">
    <text evidence="2 9">Belongs to the CN hydrolase family. Apolipoprotein N-acyltransferase subfamily.</text>
</comment>
<evidence type="ECO:0000313" key="11">
    <source>
        <dbReference type="EMBL" id="EFV43619.1"/>
    </source>
</evidence>
<dbReference type="InterPro" id="IPR003010">
    <property type="entry name" value="C-N_Hydrolase"/>
</dbReference>
<feature type="transmembrane region" description="Helical" evidence="9">
    <location>
        <begin position="23"/>
        <end position="40"/>
    </location>
</feature>
<dbReference type="PANTHER" id="PTHR38686:SF1">
    <property type="entry name" value="APOLIPOPROTEIN N-ACYLTRANSFERASE"/>
    <property type="match status" value="1"/>
</dbReference>
<sequence length="525" mass="57161">MNMLWWIFCGAAGLWIGMPNPVASFPAAALLYPASLFLLGTGSTSWKHAFRLGWLCGLAGASACLYWLAIPVHDFGGLPWALAAPCPLLMGAYIGLYGGLFAALAHALRGEQAWRKGVALGLGWYLMECFRGWFFTGFPWITLASAFTPWTPVIQLASVIGAYGLGGLLAGLSCLCVEGILRVRHPHALRKRWLPALGGSLAGIFLVVAFGVFSLSFAPSGQGGLWVSLEQGNLDQNVKWEPAMQRLTVKRYLSLSAESLSVPESERPELLIWPETAMPFDYQTAPELSAAIRAFARDRRVALLFGAPGFRNRGDGVVDAFNRAYLIAPNGVGEGWYDKEHLVPFGEYVPPFLDLPFLRPLLQGVGEFLPGESSGPLVLPATPQLSPDRGPLVLGVLICYESIFPELARKQVAQGATLLVNISNDAWFGRSSAPEQHLSLGILRAVEQRRWIARSTNTGISAFVDPTGAVVARSGLFKAESLSHPVVPLTEKSVFFTLEPWLPWAGLALFLTFFAPVLSRFRRHI</sequence>
<dbReference type="AlphaFoldDB" id="E5Y8P0"/>
<dbReference type="HOGENOM" id="CLU_019563_1_2_7"/>
<dbReference type="HAMAP" id="MF_01148">
    <property type="entry name" value="Lnt"/>
    <property type="match status" value="1"/>
</dbReference>
<keyword evidence="6 9" id="KW-1133">Transmembrane helix</keyword>
<dbReference type="Pfam" id="PF00795">
    <property type="entry name" value="CN_hydrolase"/>
    <property type="match status" value="1"/>
</dbReference>
<keyword evidence="12" id="KW-1185">Reference proteome</keyword>
<dbReference type="InterPro" id="IPR036526">
    <property type="entry name" value="C-N_Hydrolase_sf"/>
</dbReference>
<feature type="transmembrane region" description="Helical" evidence="9">
    <location>
        <begin position="52"/>
        <end position="70"/>
    </location>
</feature>
<dbReference type="Pfam" id="PF20154">
    <property type="entry name" value="LNT_N"/>
    <property type="match status" value="1"/>
</dbReference>
<feature type="domain" description="CN hydrolase" evidence="10">
    <location>
        <begin position="230"/>
        <end position="489"/>
    </location>
</feature>
<dbReference type="Proteomes" id="UP000006034">
    <property type="component" value="Unassembled WGS sequence"/>
</dbReference>
<comment type="subcellular location">
    <subcellularLocation>
        <location evidence="1 9">Cell membrane</location>
        <topology evidence="1 9">Multi-pass membrane protein</topology>
    </subcellularLocation>
</comment>
<dbReference type="SUPFAM" id="SSF56317">
    <property type="entry name" value="Carbon-nitrogen hydrolase"/>
    <property type="match status" value="1"/>
</dbReference>
<reference evidence="11 12" key="1">
    <citation type="submission" date="2010-10" db="EMBL/GenBank/DDBJ databases">
        <authorList>
            <consortium name="The Broad Institute Genome Sequencing Platform"/>
            <person name="Ward D."/>
            <person name="Earl A."/>
            <person name="Feldgarden M."/>
            <person name="Young S.K."/>
            <person name="Gargeya S."/>
            <person name="Zeng Q."/>
            <person name="Alvarado L."/>
            <person name="Berlin A."/>
            <person name="Bochicchio J."/>
            <person name="Chapman S.B."/>
            <person name="Chen Z."/>
            <person name="Freedman E."/>
            <person name="Gellesch M."/>
            <person name="Goldberg J."/>
            <person name="Griggs A."/>
            <person name="Gujja S."/>
            <person name="Heilman E."/>
            <person name="Heiman D."/>
            <person name="Howarth C."/>
            <person name="Mehta T."/>
            <person name="Neiman D."/>
            <person name="Pearson M."/>
            <person name="Roberts A."/>
            <person name="Saif S."/>
            <person name="Shea T."/>
            <person name="Shenoy N."/>
            <person name="Sisk P."/>
            <person name="Stolte C."/>
            <person name="Sykes S."/>
            <person name="White J."/>
            <person name="Yandava C."/>
            <person name="Allen-Vercoe E."/>
            <person name="Sibley C."/>
            <person name="Ambrose C.E."/>
            <person name="Strauss J."/>
            <person name="Daigneault M."/>
            <person name="Haas B."/>
            <person name="Nusbaum C."/>
            <person name="Birren B."/>
        </authorList>
    </citation>
    <scope>NUCLEOTIDE SEQUENCE [LARGE SCALE GENOMIC DNA]</scope>
    <source>
        <strain evidence="11 12">3_1_6</strain>
    </source>
</reference>
<evidence type="ECO:0000256" key="4">
    <source>
        <dbReference type="ARBA" id="ARBA00022679"/>
    </source>
</evidence>
<feature type="transmembrane region" description="Helical" evidence="9">
    <location>
        <begin position="82"/>
        <end position="105"/>
    </location>
</feature>
<dbReference type="EMBL" id="ADCP02000001">
    <property type="protein sequence ID" value="EFV43619.1"/>
    <property type="molecule type" value="Genomic_DNA"/>
</dbReference>
<dbReference type="EC" id="2.3.1.269" evidence="9"/>
<comment type="pathway">
    <text evidence="9">Protein modification; lipoprotein biosynthesis (N-acyl transfer).</text>
</comment>
<keyword evidence="11" id="KW-0449">Lipoprotein</keyword>
<comment type="catalytic activity">
    <reaction evidence="9">
        <text>N-terminal S-1,2-diacyl-sn-glyceryl-L-cysteinyl-[lipoprotein] + a glycerophospholipid = N-acyl-S-1,2-diacyl-sn-glyceryl-L-cysteinyl-[lipoprotein] + a 2-acyl-sn-glycero-3-phospholipid + H(+)</text>
        <dbReference type="Rhea" id="RHEA:48228"/>
        <dbReference type="Rhea" id="RHEA-COMP:14681"/>
        <dbReference type="Rhea" id="RHEA-COMP:14684"/>
        <dbReference type="ChEBI" id="CHEBI:15378"/>
        <dbReference type="ChEBI" id="CHEBI:136912"/>
        <dbReference type="ChEBI" id="CHEBI:140656"/>
        <dbReference type="ChEBI" id="CHEBI:140657"/>
        <dbReference type="ChEBI" id="CHEBI:140660"/>
        <dbReference type="EC" id="2.3.1.269"/>
    </reaction>
</comment>
<evidence type="ECO:0000256" key="1">
    <source>
        <dbReference type="ARBA" id="ARBA00004651"/>
    </source>
</evidence>
<dbReference type="PROSITE" id="PS50263">
    <property type="entry name" value="CN_HYDROLASE"/>
    <property type="match status" value="1"/>
</dbReference>
<dbReference type="STRING" id="563192.HMPREF0179_02558"/>
<dbReference type="PANTHER" id="PTHR38686">
    <property type="entry name" value="APOLIPOPROTEIN N-ACYLTRANSFERASE"/>
    <property type="match status" value="1"/>
</dbReference>
<organism evidence="11 12">
    <name type="scientific">Bilophila wadsworthia (strain 3_1_6)</name>
    <dbReference type="NCBI Taxonomy" id="563192"/>
    <lineage>
        <taxon>Bacteria</taxon>
        <taxon>Pseudomonadati</taxon>
        <taxon>Thermodesulfobacteriota</taxon>
        <taxon>Desulfovibrionia</taxon>
        <taxon>Desulfovibrionales</taxon>
        <taxon>Desulfovibrionaceae</taxon>
        <taxon>Bilophila</taxon>
    </lineage>
</organism>
<comment type="caution">
    <text evidence="11">The sequence shown here is derived from an EMBL/GenBank/DDBJ whole genome shotgun (WGS) entry which is preliminary data.</text>
</comment>
<feature type="transmembrane region" description="Helical" evidence="9">
    <location>
        <begin position="117"/>
        <end position="141"/>
    </location>
</feature>
<keyword evidence="5 9" id="KW-0812">Transmembrane</keyword>
<evidence type="ECO:0000256" key="2">
    <source>
        <dbReference type="ARBA" id="ARBA00010065"/>
    </source>
</evidence>
<dbReference type="GO" id="GO:0016410">
    <property type="term" value="F:N-acyltransferase activity"/>
    <property type="evidence" value="ECO:0007669"/>
    <property type="project" value="UniProtKB-UniRule"/>
</dbReference>
<evidence type="ECO:0000256" key="6">
    <source>
        <dbReference type="ARBA" id="ARBA00022989"/>
    </source>
</evidence>
<proteinExistence type="inferred from homology"/>
<dbReference type="OrthoDB" id="9804277at2"/>
<evidence type="ECO:0000256" key="7">
    <source>
        <dbReference type="ARBA" id="ARBA00023136"/>
    </source>
</evidence>
<keyword evidence="4 9" id="KW-0808">Transferase</keyword>
<dbReference type="CDD" id="cd07571">
    <property type="entry name" value="ALP_N-acyl_transferase"/>
    <property type="match status" value="1"/>
</dbReference>
<reference evidence="11 12" key="2">
    <citation type="submission" date="2013-04" db="EMBL/GenBank/DDBJ databases">
        <title>The Genome Sequence of Bilophila wadsworthia 3_1_6.</title>
        <authorList>
            <consortium name="The Broad Institute Genomics Platform"/>
            <person name="Earl A."/>
            <person name="Ward D."/>
            <person name="Feldgarden M."/>
            <person name="Gevers D."/>
            <person name="Sibley C."/>
            <person name="Strauss J."/>
            <person name="Allen-Vercoe E."/>
            <person name="Walker B."/>
            <person name="Young S."/>
            <person name="Zeng Q."/>
            <person name="Gargeya S."/>
            <person name="Fitzgerald M."/>
            <person name="Haas B."/>
            <person name="Abouelleil A."/>
            <person name="Allen A.W."/>
            <person name="Alvarado L."/>
            <person name="Arachchi H.M."/>
            <person name="Berlin A.M."/>
            <person name="Chapman S.B."/>
            <person name="Gainer-Dewar J."/>
            <person name="Goldberg J."/>
            <person name="Griggs A."/>
            <person name="Gujja S."/>
            <person name="Hansen M."/>
            <person name="Howarth C."/>
            <person name="Imamovic A."/>
            <person name="Ireland A."/>
            <person name="Larimer J."/>
            <person name="McCowan C."/>
            <person name="Murphy C."/>
            <person name="Pearson M."/>
            <person name="Poon T.W."/>
            <person name="Priest M."/>
            <person name="Roberts A."/>
            <person name="Saif S."/>
            <person name="Shea T."/>
            <person name="Sisk P."/>
            <person name="Sykes S."/>
            <person name="Wortman J."/>
            <person name="Nusbaum C."/>
            <person name="Birren B."/>
        </authorList>
    </citation>
    <scope>NUCLEOTIDE SEQUENCE [LARGE SCALE GENOMIC DNA]</scope>
    <source>
        <strain evidence="11 12">3_1_6</strain>
    </source>
</reference>
<dbReference type="UniPathway" id="UPA00666"/>
<dbReference type="InterPro" id="IPR004563">
    <property type="entry name" value="Apolipo_AcylTrfase"/>
</dbReference>
<feature type="transmembrane region" description="Helical" evidence="9">
    <location>
        <begin position="193"/>
        <end position="213"/>
    </location>
</feature>
<dbReference type="GO" id="GO:0042158">
    <property type="term" value="P:lipoprotein biosynthetic process"/>
    <property type="evidence" value="ECO:0007669"/>
    <property type="project" value="UniProtKB-UniRule"/>
</dbReference>
<dbReference type="InterPro" id="IPR045378">
    <property type="entry name" value="LNT_N"/>
</dbReference>
<evidence type="ECO:0000313" key="12">
    <source>
        <dbReference type="Proteomes" id="UP000006034"/>
    </source>
</evidence>
<evidence type="ECO:0000256" key="5">
    <source>
        <dbReference type="ARBA" id="ARBA00022692"/>
    </source>
</evidence>
<evidence type="ECO:0000256" key="8">
    <source>
        <dbReference type="ARBA" id="ARBA00023315"/>
    </source>
</evidence>
<keyword evidence="3 9" id="KW-1003">Cell membrane</keyword>
<keyword evidence="7 9" id="KW-0472">Membrane</keyword>
<dbReference type="GO" id="GO:0005886">
    <property type="term" value="C:plasma membrane"/>
    <property type="evidence" value="ECO:0007669"/>
    <property type="project" value="UniProtKB-SubCell"/>
</dbReference>
<name>E5Y8P0_BILW3</name>
<feature type="transmembrane region" description="Helical" evidence="9">
    <location>
        <begin position="501"/>
        <end position="519"/>
    </location>
</feature>
<dbReference type="NCBIfam" id="TIGR00546">
    <property type="entry name" value="lnt"/>
    <property type="match status" value="1"/>
</dbReference>
<dbReference type="Gene3D" id="3.60.110.10">
    <property type="entry name" value="Carbon-nitrogen hydrolase"/>
    <property type="match status" value="1"/>
</dbReference>
<evidence type="ECO:0000256" key="3">
    <source>
        <dbReference type="ARBA" id="ARBA00022475"/>
    </source>
</evidence>
<accession>E5Y8P0</accession>
<dbReference type="GeneID" id="78085688"/>